<evidence type="ECO:0000313" key="2">
    <source>
        <dbReference type="Proteomes" id="UP000254771"/>
    </source>
</evidence>
<dbReference type="Proteomes" id="UP000254771">
    <property type="component" value="Unassembled WGS sequence"/>
</dbReference>
<dbReference type="GO" id="GO:0016740">
    <property type="term" value="F:transferase activity"/>
    <property type="evidence" value="ECO:0007669"/>
    <property type="project" value="UniProtKB-KW"/>
</dbReference>
<dbReference type="InterPro" id="IPR019660">
    <property type="entry name" value="Put_sensory_transdc_reg_YbjN"/>
</dbReference>
<protein>
    <submittedName>
        <fullName evidence="1">Ornithine acetyltransferase</fullName>
    </submittedName>
</protein>
<name>A0A370DPU1_9GAMM</name>
<sequence>MRRITMSNDLVTSENLSKELLHSIYDAAFMDTSWNANGDLIVKENSKCVVIPSDDNDLLMFLSLYSFKTSSTQMERLECINNMNNGYLMIRARLVPDDMLKIDHHMYLRGGVSKKNIVLATKFFLSIPSHAALDYGQDIIA</sequence>
<dbReference type="EMBL" id="QFXE01000007">
    <property type="protein sequence ID" value="RDH86962.1"/>
    <property type="molecule type" value="Genomic_DNA"/>
</dbReference>
<reference evidence="1 2" key="1">
    <citation type="journal article" date="2018" name="ISME J.">
        <title>Endosymbiont genomes yield clues of tubeworm success.</title>
        <authorList>
            <person name="Li Y."/>
            <person name="Liles M.R."/>
            <person name="Halanych K.M."/>
        </authorList>
    </citation>
    <scope>NUCLEOTIDE SEQUENCE [LARGE SCALE GENOMIC DNA]</scope>
    <source>
        <strain evidence="1">A1462</strain>
    </source>
</reference>
<dbReference type="AlphaFoldDB" id="A0A370DPU1"/>
<dbReference type="Pfam" id="PF10722">
    <property type="entry name" value="YbjN"/>
    <property type="match status" value="1"/>
</dbReference>
<proteinExistence type="predicted"/>
<organism evidence="1 2">
    <name type="scientific">endosymbiont of Escarpia spicata</name>
    <dbReference type="NCBI Taxonomy" id="2200908"/>
    <lineage>
        <taxon>Bacteria</taxon>
        <taxon>Pseudomonadati</taxon>
        <taxon>Pseudomonadota</taxon>
        <taxon>Gammaproteobacteria</taxon>
        <taxon>sulfur-oxidizing symbionts</taxon>
    </lineage>
</organism>
<comment type="caution">
    <text evidence="1">The sequence shown here is derived from an EMBL/GenBank/DDBJ whole genome shotgun (WGS) entry which is preliminary data.</text>
</comment>
<accession>A0A370DPU1</accession>
<gene>
    <name evidence="1" type="ORF">DIZ78_05500</name>
</gene>
<evidence type="ECO:0000313" key="1">
    <source>
        <dbReference type="EMBL" id="RDH86962.1"/>
    </source>
</evidence>
<keyword evidence="2" id="KW-1185">Reference proteome</keyword>